<dbReference type="Proteomes" id="UP001596147">
    <property type="component" value="Unassembled WGS sequence"/>
</dbReference>
<dbReference type="EMBL" id="JBHSMC010000029">
    <property type="protein sequence ID" value="MFC5466814.1"/>
    <property type="molecule type" value="Genomic_DNA"/>
</dbReference>
<feature type="transmembrane region" description="Helical" evidence="5">
    <location>
        <begin position="118"/>
        <end position="141"/>
    </location>
</feature>
<sequence>MGINMLDLALIILLIIGLLIGFRRGFILQLIHMIGFIISFIVAYLYYDELAPKLKLWIPYPDIEASGAVKMVLDSANFDESFYRAIAFVIIFIAVRILLAIIGSALDIVASLPLLKSLNLWAGGILGFIEMYLLVFILLYITALLPLESIQTLIDKSTIAEWMLNKTPYFSAELKKIWLDYIQK</sequence>
<evidence type="ECO:0000313" key="7">
    <source>
        <dbReference type="Proteomes" id="UP001596147"/>
    </source>
</evidence>
<evidence type="ECO:0000256" key="1">
    <source>
        <dbReference type="ARBA" id="ARBA00004141"/>
    </source>
</evidence>
<keyword evidence="7" id="KW-1185">Reference proteome</keyword>
<dbReference type="PANTHER" id="PTHR37306:SF1">
    <property type="entry name" value="COLICIN V PRODUCTION PROTEIN"/>
    <property type="match status" value="1"/>
</dbReference>
<evidence type="ECO:0000256" key="3">
    <source>
        <dbReference type="ARBA" id="ARBA00022989"/>
    </source>
</evidence>
<reference evidence="7" key="1">
    <citation type="journal article" date="2019" name="Int. J. Syst. Evol. Microbiol.">
        <title>The Global Catalogue of Microorganisms (GCM) 10K type strain sequencing project: providing services to taxonomists for standard genome sequencing and annotation.</title>
        <authorList>
            <consortium name="The Broad Institute Genomics Platform"/>
            <consortium name="The Broad Institute Genome Sequencing Center for Infectious Disease"/>
            <person name="Wu L."/>
            <person name="Ma J."/>
        </authorList>
    </citation>
    <scope>NUCLEOTIDE SEQUENCE [LARGE SCALE GENOMIC DNA]</scope>
    <source>
        <strain evidence="7">CGMCC 1.12237</strain>
    </source>
</reference>
<keyword evidence="2 5" id="KW-0812">Transmembrane</keyword>
<proteinExistence type="predicted"/>
<organism evidence="6 7">
    <name type="scientific">Lederbergia graminis</name>
    <dbReference type="NCBI Taxonomy" id="735518"/>
    <lineage>
        <taxon>Bacteria</taxon>
        <taxon>Bacillati</taxon>
        <taxon>Bacillota</taxon>
        <taxon>Bacilli</taxon>
        <taxon>Bacillales</taxon>
        <taxon>Bacillaceae</taxon>
        <taxon>Lederbergia</taxon>
    </lineage>
</organism>
<dbReference type="RefSeq" id="WP_318281122.1">
    <property type="nucleotide sequence ID" value="NZ_JBHSMC010000029.1"/>
</dbReference>
<keyword evidence="4 5" id="KW-0472">Membrane</keyword>
<keyword evidence="3 5" id="KW-1133">Transmembrane helix</keyword>
<evidence type="ECO:0000256" key="5">
    <source>
        <dbReference type="SAM" id="Phobius"/>
    </source>
</evidence>
<dbReference type="InterPro" id="IPR003825">
    <property type="entry name" value="Colicin-V_CvpA"/>
</dbReference>
<dbReference type="PANTHER" id="PTHR37306">
    <property type="entry name" value="COLICIN V PRODUCTION PROTEIN"/>
    <property type="match status" value="1"/>
</dbReference>
<name>A0ABW0LLP3_9BACI</name>
<dbReference type="Pfam" id="PF02674">
    <property type="entry name" value="Colicin_V"/>
    <property type="match status" value="1"/>
</dbReference>
<gene>
    <name evidence="6" type="ORF">ACFPM4_18990</name>
</gene>
<feature type="transmembrane region" description="Helical" evidence="5">
    <location>
        <begin position="82"/>
        <end position="106"/>
    </location>
</feature>
<accession>A0ABW0LLP3</accession>
<evidence type="ECO:0000256" key="4">
    <source>
        <dbReference type="ARBA" id="ARBA00023136"/>
    </source>
</evidence>
<comment type="subcellular location">
    <subcellularLocation>
        <location evidence="1">Membrane</location>
        <topology evidence="1">Multi-pass membrane protein</topology>
    </subcellularLocation>
</comment>
<feature type="transmembrane region" description="Helical" evidence="5">
    <location>
        <begin position="30"/>
        <end position="47"/>
    </location>
</feature>
<comment type="caution">
    <text evidence="6">The sequence shown here is derived from an EMBL/GenBank/DDBJ whole genome shotgun (WGS) entry which is preliminary data.</text>
</comment>
<evidence type="ECO:0000313" key="6">
    <source>
        <dbReference type="EMBL" id="MFC5466814.1"/>
    </source>
</evidence>
<evidence type="ECO:0000256" key="2">
    <source>
        <dbReference type="ARBA" id="ARBA00022692"/>
    </source>
</evidence>
<protein>
    <submittedName>
        <fullName evidence="6">CvpA family protein</fullName>
    </submittedName>
</protein>
<feature type="transmembrane region" description="Helical" evidence="5">
    <location>
        <begin position="6"/>
        <end position="23"/>
    </location>
</feature>